<dbReference type="PANTHER" id="PTHR33154:SF18">
    <property type="entry name" value="ARSENICAL RESISTANCE OPERON REPRESSOR"/>
    <property type="match status" value="1"/>
</dbReference>
<keyword evidence="1" id="KW-0805">Transcription regulation</keyword>
<dbReference type="Gene3D" id="1.10.10.10">
    <property type="entry name" value="Winged helix-like DNA-binding domain superfamily/Winged helix DNA-binding domain"/>
    <property type="match status" value="1"/>
</dbReference>
<keyword evidence="3" id="KW-0804">Transcription</keyword>
<dbReference type="RefSeq" id="WP_379949623.1">
    <property type="nucleotide sequence ID" value="NZ_JBHMAF010000068.1"/>
</dbReference>
<protein>
    <submittedName>
        <fullName evidence="5">ArsR/SmtB family transcription factor</fullName>
    </submittedName>
</protein>
<sequence length="115" mass="13274">MLKTVIDMDRISHVLKLLGDKTRLTIVAILKQRECCVCELLEVFDTSQPSISQHLRKLKDAGLLKEDRRGQWIYYSLNVQSDLYELIEDILEHVPNQHDKIQVMQNCASSTCSSE</sequence>
<dbReference type="CDD" id="cd00090">
    <property type="entry name" value="HTH_ARSR"/>
    <property type="match status" value="1"/>
</dbReference>
<dbReference type="PANTHER" id="PTHR33154">
    <property type="entry name" value="TRANSCRIPTIONAL REGULATOR, ARSR FAMILY"/>
    <property type="match status" value="1"/>
</dbReference>
<dbReference type="PROSITE" id="PS50987">
    <property type="entry name" value="HTH_ARSR_2"/>
    <property type="match status" value="1"/>
</dbReference>
<comment type="caution">
    <text evidence="5">The sequence shown here is derived from an EMBL/GenBank/DDBJ whole genome shotgun (WGS) entry which is preliminary data.</text>
</comment>
<dbReference type="SMART" id="SM00418">
    <property type="entry name" value="HTH_ARSR"/>
    <property type="match status" value="1"/>
</dbReference>
<dbReference type="Proteomes" id="UP001589609">
    <property type="component" value="Unassembled WGS sequence"/>
</dbReference>
<dbReference type="EMBL" id="JBHMAF010000068">
    <property type="protein sequence ID" value="MFB9759321.1"/>
    <property type="molecule type" value="Genomic_DNA"/>
</dbReference>
<dbReference type="InterPro" id="IPR001845">
    <property type="entry name" value="HTH_ArsR_DNA-bd_dom"/>
</dbReference>
<name>A0ABV5WGQ2_9BACI</name>
<dbReference type="InterPro" id="IPR036388">
    <property type="entry name" value="WH-like_DNA-bd_sf"/>
</dbReference>
<gene>
    <name evidence="5" type="ORF">ACFFMS_12820</name>
</gene>
<evidence type="ECO:0000256" key="3">
    <source>
        <dbReference type="ARBA" id="ARBA00023163"/>
    </source>
</evidence>
<evidence type="ECO:0000313" key="6">
    <source>
        <dbReference type="Proteomes" id="UP001589609"/>
    </source>
</evidence>
<dbReference type="InterPro" id="IPR036390">
    <property type="entry name" value="WH_DNA-bd_sf"/>
</dbReference>
<organism evidence="5 6">
    <name type="scientific">Ectobacillus funiculus</name>
    <dbReference type="NCBI Taxonomy" id="137993"/>
    <lineage>
        <taxon>Bacteria</taxon>
        <taxon>Bacillati</taxon>
        <taxon>Bacillota</taxon>
        <taxon>Bacilli</taxon>
        <taxon>Bacillales</taxon>
        <taxon>Bacillaceae</taxon>
        <taxon>Ectobacillus</taxon>
    </lineage>
</organism>
<accession>A0ABV5WGQ2</accession>
<evidence type="ECO:0000256" key="1">
    <source>
        <dbReference type="ARBA" id="ARBA00023015"/>
    </source>
</evidence>
<dbReference type="InterPro" id="IPR011991">
    <property type="entry name" value="ArsR-like_HTH"/>
</dbReference>
<proteinExistence type="predicted"/>
<dbReference type="Pfam" id="PF01022">
    <property type="entry name" value="HTH_5"/>
    <property type="match status" value="1"/>
</dbReference>
<evidence type="ECO:0000256" key="2">
    <source>
        <dbReference type="ARBA" id="ARBA00023125"/>
    </source>
</evidence>
<evidence type="ECO:0000259" key="4">
    <source>
        <dbReference type="PROSITE" id="PS50987"/>
    </source>
</evidence>
<reference evidence="5 6" key="1">
    <citation type="submission" date="2024-09" db="EMBL/GenBank/DDBJ databases">
        <authorList>
            <person name="Sun Q."/>
            <person name="Mori K."/>
        </authorList>
    </citation>
    <scope>NUCLEOTIDE SEQUENCE [LARGE SCALE GENOMIC DNA]</scope>
    <source>
        <strain evidence="5 6">JCM 11201</strain>
    </source>
</reference>
<dbReference type="SUPFAM" id="SSF46785">
    <property type="entry name" value="Winged helix' DNA-binding domain"/>
    <property type="match status" value="1"/>
</dbReference>
<keyword evidence="6" id="KW-1185">Reference proteome</keyword>
<feature type="domain" description="HTH arsR-type" evidence="4">
    <location>
        <begin position="2"/>
        <end position="98"/>
    </location>
</feature>
<dbReference type="InterPro" id="IPR051081">
    <property type="entry name" value="HTH_MetalResp_TranReg"/>
</dbReference>
<evidence type="ECO:0000313" key="5">
    <source>
        <dbReference type="EMBL" id="MFB9759321.1"/>
    </source>
</evidence>
<keyword evidence="2" id="KW-0238">DNA-binding</keyword>
<dbReference type="PRINTS" id="PR00778">
    <property type="entry name" value="HTHARSR"/>
</dbReference>
<dbReference type="NCBIfam" id="NF033788">
    <property type="entry name" value="HTH_metalloreg"/>
    <property type="match status" value="1"/>
</dbReference>